<protein>
    <submittedName>
        <fullName evidence="2">Uncharacterized protein</fullName>
    </submittedName>
</protein>
<evidence type="ECO:0000313" key="3">
    <source>
        <dbReference type="Proteomes" id="UP001497522"/>
    </source>
</evidence>
<gene>
    <name evidence="2" type="ORF">CSSPJE1EN2_LOCUS18327</name>
</gene>
<feature type="region of interest" description="Disordered" evidence="1">
    <location>
        <begin position="85"/>
        <end position="108"/>
    </location>
</feature>
<organism evidence="2 3">
    <name type="scientific">Sphagnum jensenii</name>
    <dbReference type="NCBI Taxonomy" id="128206"/>
    <lineage>
        <taxon>Eukaryota</taxon>
        <taxon>Viridiplantae</taxon>
        <taxon>Streptophyta</taxon>
        <taxon>Embryophyta</taxon>
        <taxon>Bryophyta</taxon>
        <taxon>Sphagnophytina</taxon>
        <taxon>Sphagnopsida</taxon>
        <taxon>Sphagnales</taxon>
        <taxon>Sphagnaceae</taxon>
        <taxon>Sphagnum</taxon>
    </lineage>
</organism>
<reference evidence="2" key="1">
    <citation type="submission" date="2024-03" db="EMBL/GenBank/DDBJ databases">
        <authorList>
            <consortium name="ELIXIR-Norway"/>
            <consortium name="Elixir Norway"/>
        </authorList>
    </citation>
    <scope>NUCLEOTIDE SEQUENCE</scope>
</reference>
<feature type="compositionally biased region" description="Polar residues" evidence="1">
    <location>
        <begin position="10"/>
        <end position="23"/>
    </location>
</feature>
<feature type="compositionally biased region" description="Low complexity" evidence="1">
    <location>
        <begin position="88"/>
        <end position="100"/>
    </location>
</feature>
<dbReference type="EMBL" id="OZ023706">
    <property type="protein sequence ID" value="CAK9876105.1"/>
    <property type="molecule type" value="Genomic_DNA"/>
</dbReference>
<feature type="region of interest" description="Disordered" evidence="1">
    <location>
        <begin position="1"/>
        <end position="70"/>
    </location>
</feature>
<name>A0ABP1BKF4_9BRYO</name>
<proteinExistence type="predicted"/>
<sequence>MSDIRRDGPSRTTAATSCSSVGFSSGRDFDVPSIPVERTSSLQRDAQTETKKGFDDHGRPAAEQVPSATETKKSTFLWVPISSDADDVVPSSVSSSSSAPLTSLRKPISEKTASSLWRDPYLLALDSAVGRSFSDRTPPLKPLKTER</sequence>
<evidence type="ECO:0000313" key="2">
    <source>
        <dbReference type="EMBL" id="CAK9876105.1"/>
    </source>
</evidence>
<accession>A0ABP1BKF4</accession>
<dbReference type="Proteomes" id="UP001497522">
    <property type="component" value="Chromosome 5"/>
</dbReference>
<evidence type="ECO:0000256" key="1">
    <source>
        <dbReference type="SAM" id="MobiDB-lite"/>
    </source>
</evidence>
<feature type="compositionally biased region" description="Basic and acidic residues" evidence="1">
    <location>
        <begin position="46"/>
        <end position="60"/>
    </location>
</feature>
<keyword evidence="3" id="KW-1185">Reference proteome</keyword>